<dbReference type="SUPFAM" id="SSF57302">
    <property type="entry name" value="Snake toxin-like"/>
    <property type="match status" value="2"/>
</dbReference>
<dbReference type="PANTHER" id="PTHR20914:SF9">
    <property type="entry name" value="COILED, ISOFORM A"/>
    <property type="match status" value="1"/>
</dbReference>
<keyword evidence="6" id="KW-0472">Membrane</keyword>
<dbReference type="GeneTree" id="ENSGT01110000267319"/>
<keyword evidence="5" id="KW-0732">Signal</keyword>
<accession>A0A3Q2CFW6</accession>
<evidence type="ECO:0000259" key="8">
    <source>
        <dbReference type="Pfam" id="PF00021"/>
    </source>
</evidence>
<dbReference type="Pfam" id="PF00021">
    <property type="entry name" value="UPAR_LY6"/>
    <property type="match status" value="1"/>
</dbReference>
<feature type="domain" description="UPAR/Ly6" evidence="8">
    <location>
        <begin position="16"/>
        <end position="91"/>
    </location>
</feature>
<dbReference type="InterPro" id="IPR045860">
    <property type="entry name" value="Snake_toxin-like_sf"/>
</dbReference>
<dbReference type="InterPro" id="IPR016054">
    <property type="entry name" value="LY6_UPA_recep-like"/>
</dbReference>
<dbReference type="Ensembl" id="ENSCVAT00000009262.1">
    <property type="protein sequence ID" value="ENSCVAP00000003897.1"/>
    <property type="gene ID" value="ENSCVAG00000005164.1"/>
</dbReference>
<name>A0A3Q2CFW6_CYPVA</name>
<evidence type="ECO:0000256" key="7">
    <source>
        <dbReference type="ARBA" id="ARBA00023180"/>
    </source>
</evidence>
<comment type="subcellular location">
    <subcellularLocation>
        <location evidence="1">Cell membrane</location>
    </subcellularLocation>
    <subcellularLocation>
        <location evidence="2">Secreted</location>
    </subcellularLocation>
</comment>
<keyword evidence="11" id="KW-1185">Reference proteome</keyword>
<dbReference type="InterPro" id="IPR035076">
    <property type="entry name" value="Toxin/TOLIP"/>
</dbReference>
<dbReference type="STRING" id="28743.ENSCVAP00000003897"/>
<feature type="domain" description="Snake toxin/toxin-like" evidence="9">
    <location>
        <begin position="106"/>
        <end position="171"/>
    </location>
</feature>
<dbReference type="Gene3D" id="2.10.60.10">
    <property type="entry name" value="CD59"/>
    <property type="match status" value="2"/>
</dbReference>
<proteinExistence type="predicted"/>
<dbReference type="InterPro" id="IPR050918">
    <property type="entry name" value="CNF-like_PLA2_Inhibitor"/>
</dbReference>
<keyword evidence="7" id="KW-0325">Glycoprotein</keyword>
<sequence length="195" mass="20588">IDVIITNLVICTPSDALNCYQCIPDSSGNCTEGTATCATQSNRCIALTTALSEENAKGCGVPEGCVDGSLNLGTARSVLKTTCCSTNLCNTNYPAVSSNPPPNGKKCYFCDGQSCNNTLICVDDENYCSSKLNEEKARGCGLPEGCVDGSLNLGTARTVLKTTCCSTNLCNTNYPGKNPLFICLEILQYFAAFSY</sequence>
<reference evidence="10" key="2">
    <citation type="submission" date="2025-09" db="UniProtKB">
        <authorList>
            <consortium name="Ensembl"/>
        </authorList>
    </citation>
    <scope>IDENTIFICATION</scope>
</reference>
<evidence type="ECO:0000259" key="9">
    <source>
        <dbReference type="Pfam" id="PF00087"/>
    </source>
</evidence>
<evidence type="ECO:0000313" key="11">
    <source>
        <dbReference type="Proteomes" id="UP000265020"/>
    </source>
</evidence>
<keyword evidence="3" id="KW-1003">Cell membrane</keyword>
<dbReference type="Pfam" id="PF00087">
    <property type="entry name" value="Toxin_TOLIP"/>
    <property type="match status" value="1"/>
</dbReference>
<dbReference type="PANTHER" id="PTHR20914">
    <property type="entry name" value="LY6/PLAUR DOMAIN-CONTAINING PROTEIN 8"/>
    <property type="match status" value="1"/>
</dbReference>
<dbReference type="Proteomes" id="UP000265020">
    <property type="component" value="Unassembled WGS sequence"/>
</dbReference>
<reference evidence="10" key="1">
    <citation type="submission" date="2025-08" db="UniProtKB">
        <authorList>
            <consortium name="Ensembl"/>
        </authorList>
    </citation>
    <scope>IDENTIFICATION</scope>
</reference>
<evidence type="ECO:0000256" key="3">
    <source>
        <dbReference type="ARBA" id="ARBA00022475"/>
    </source>
</evidence>
<dbReference type="GO" id="GO:0005886">
    <property type="term" value="C:plasma membrane"/>
    <property type="evidence" value="ECO:0007669"/>
    <property type="project" value="UniProtKB-SubCell"/>
</dbReference>
<evidence type="ECO:0000256" key="6">
    <source>
        <dbReference type="ARBA" id="ARBA00023136"/>
    </source>
</evidence>
<keyword evidence="4" id="KW-0964">Secreted</keyword>
<evidence type="ECO:0000256" key="4">
    <source>
        <dbReference type="ARBA" id="ARBA00022525"/>
    </source>
</evidence>
<dbReference type="GO" id="GO:0005576">
    <property type="term" value="C:extracellular region"/>
    <property type="evidence" value="ECO:0007669"/>
    <property type="project" value="UniProtKB-SubCell"/>
</dbReference>
<evidence type="ECO:0000256" key="1">
    <source>
        <dbReference type="ARBA" id="ARBA00004236"/>
    </source>
</evidence>
<organism evidence="10 11">
    <name type="scientific">Cyprinodon variegatus</name>
    <name type="common">Sheepshead minnow</name>
    <dbReference type="NCBI Taxonomy" id="28743"/>
    <lineage>
        <taxon>Eukaryota</taxon>
        <taxon>Metazoa</taxon>
        <taxon>Chordata</taxon>
        <taxon>Craniata</taxon>
        <taxon>Vertebrata</taxon>
        <taxon>Euteleostomi</taxon>
        <taxon>Actinopterygii</taxon>
        <taxon>Neopterygii</taxon>
        <taxon>Teleostei</taxon>
        <taxon>Neoteleostei</taxon>
        <taxon>Acanthomorphata</taxon>
        <taxon>Ovalentaria</taxon>
        <taxon>Atherinomorphae</taxon>
        <taxon>Cyprinodontiformes</taxon>
        <taxon>Cyprinodontidae</taxon>
        <taxon>Cyprinodon</taxon>
    </lineage>
</organism>
<dbReference type="AlphaFoldDB" id="A0A3Q2CFW6"/>
<evidence type="ECO:0000313" key="10">
    <source>
        <dbReference type="Ensembl" id="ENSCVAP00000003897.1"/>
    </source>
</evidence>
<evidence type="ECO:0000256" key="2">
    <source>
        <dbReference type="ARBA" id="ARBA00004613"/>
    </source>
</evidence>
<evidence type="ECO:0000256" key="5">
    <source>
        <dbReference type="ARBA" id="ARBA00022729"/>
    </source>
</evidence>
<protein>
    <submittedName>
        <fullName evidence="10">Uncharacterized protein</fullName>
    </submittedName>
</protein>